<evidence type="ECO:0000256" key="3">
    <source>
        <dbReference type="ARBA" id="ARBA00022490"/>
    </source>
</evidence>
<keyword evidence="6" id="KW-0235">DNA replication</keyword>
<keyword evidence="5 12" id="KW-0548">Nucleotidyltransferase</keyword>
<keyword evidence="8" id="KW-0238">DNA-binding</keyword>
<dbReference type="Pfam" id="PF02767">
    <property type="entry name" value="DNA_pol3_beta_2"/>
    <property type="match status" value="1"/>
</dbReference>
<evidence type="ECO:0000256" key="6">
    <source>
        <dbReference type="ARBA" id="ARBA00022705"/>
    </source>
</evidence>
<feature type="domain" description="DNA polymerase III beta sliding clamp C-terminal" evidence="11">
    <location>
        <begin position="254"/>
        <end position="374"/>
    </location>
</feature>
<dbReference type="PIRSF" id="PIRSF000804">
    <property type="entry name" value="DNA_pol_III_b"/>
    <property type="match status" value="1"/>
</dbReference>
<dbReference type="InterPro" id="IPR022634">
    <property type="entry name" value="DNA_polIII_beta_N"/>
</dbReference>
<protein>
    <submittedName>
        <fullName evidence="12">DNA polymerase III subunit beta</fullName>
        <ecNumber evidence="12">2.7.7.7</ecNumber>
    </submittedName>
</protein>
<dbReference type="PANTHER" id="PTHR30478:SF0">
    <property type="entry name" value="BETA SLIDING CLAMP"/>
    <property type="match status" value="1"/>
</dbReference>
<evidence type="ECO:0000259" key="10">
    <source>
        <dbReference type="Pfam" id="PF02767"/>
    </source>
</evidence>
<keyword evidence="7" id="KW-0239">DNA-directed DNA polymerase</keyword>
<dbReference type="AlphaFoldDB" id="A0A955EC32"/>
<reference evidence="12" key="2">
    <citation type="journal article" date="2021" name="Microbiome">
        <title>Successional dynamics and alternative stable states in a saline activated sludge microbial community over 9 years.</title>
        <authorList>
            <person name="Wang Y."/>
            <person name="Ye J."/>
            <person name="Ju F."/>
            <person name="Liu L."/>
            <person name="Boyd J.A."/>
            <person name="Deng Y."/>
            <person name="Parks D.H."/>
            <person name="Jiang X."/>
            <person name="Yin X."/>
            <person name="Woodcroft B.J."/>
            <person name="Tyson G.W."/>
            <person name="Hugenholtz P."/>
            <person name="Polz M.F."/>
            <person name="Zhang T."/>
        </authorList>
    </citation>
    <scope>NUCLEOTIDE SEQUENCE</scope>
    <source>
        <strain evidence="12">HKST-UBA79</strain>
    </source>
</reference>
<dbReference type="GO" id="GO:0005737">
    <property type="term" value="C:cytoplasm"/>
    <property type="evidence" value="ECO:0007669"/>
    <property type="project" value="UniProtKB-SubCell"/>
</dbReference>
<dbReference type="Gene3D" id="3.10.150.10">
    <property type="entry name" value="DNA Polymerase III, subunit A, domain 2"/>
    <property type="match status" value="1"/>
</dbReference>
<evidence type="ECO:0000259" key="11">
    <source>
        <dbReference type="Pfam" id="PF02768"/>
    </source>
</evidence>
<dbReference type="InterPro" id="IPR001001">
    <property type="entry name" value="DNA_polIII_beta"/>
</dbReference>
<evidence type="ECO:0000256" key="1">
    <source>
        <dbReference type="ARBA" id="ARBA00004496"/>
    </source>
</evidence>
<dbReference type="Proteomes" id="UP000740557">
    <property type="component" value="Unassembled WGS sequence"/>
</dbReference>
<dbReference type="InterPro" id="IPR046938">
    <property type="entry name" value="DNA_clamp_sf"/>
</dbReference>
<feature type="domain" description="DNA polymerase III beta sliding clamp N-terminal" evidence="9">
    <location>
        <begin position="8"/>
        <end position="125"/>
    </location>
</feature>
<dbReference type="Pfam" id="PF00712">
    <property type="entry name" value="DNA_pol3_beta"/>
    <property type="match status" value="1"/>
</dbReference>
<comment type="similarity">
    <text evidence="2">Belongs to the beta sliding clamp family.</text>
</comment>
<dbReference type="SUPFAM" id="SSF55979">
    <property type="entry name" value="DNA clamp"/>
    <property type="match status" value="3"/>
</dbReference>
<comment type="caution">
    <text evidence="12">The sequence shown here is derived from an EMBL/GenBank/DDBJ whole genome shotgun (WGS) entry which is preliminary data.</text>
</comment>
<dbReference type="SMART" id="SM00480">
    <property type="entry name" value="POL3Bc"/>
    <property type="match status" value="1"/>
</dbReference>
<comment type="subcellular location">
    <subcellularLocation>
        <location evidence="1">Cytoplasm</location>
    </subcellularLocation>
</comment>
<evidence type="ECO:0000259" key="9">
    <source>
        <dbReference type="Pfam" id="PF00712"/>
    </source>
</evidence>
<dbReference type="GO" id="GO:0006271">
    <property type="term" value="P:DNA strand elongation involved in DNA replication"/>
    <property type="evidence" value="ECO:0007669"/>
    <property type="project" value="TreeGrafter"/>
</dbReference>
<gene>
    <name evidence="12" type="primary">dnaN</name>
    <name evidence="12" type="ORF">KC980_00465</name>
</gene>
<dbReference type="CDD" id="cd00140">
    <property type="entry name" value="beta_clamp"/>
    <property type="match status" value="1"/>
</dbReference>
<dbReference type="GO" id="GO:0009360">
    <property type="term" value="C:DNA polymerase III complex"/>
    <property type="evidence" value="ECO:0007669"/>
    <property type="project" value="InterPro"/>
</dbReference>
<dbReference type="GO" id="GO:0003677">
    <property type="term" value="F:DNA binding"/>
    <property type="evidence" value="ECO:0007669"/>
    <property type="project" value="UniProtKB-KW"/>
</dbReference>
<sequence>CCAKKEAMKLTCSTADLNRALTIVSKAVPLKSSLPILTHMLLSADAGRLTVSATNLETAISMHLEATVETPGALTVPAKLLRELISNLSTDTLSLTVEKERLSITAASHSSKINGITAEDYPKLPTMPESGDYINFDPSNFSSAVSHVSFAAAVDESNPIYSGVFICHDNKVLTLAATNGFRLSEYKLPVVDAECPYFEIVIPSKTLADVARILGSSAVPIKFVLNDSDNLALFESEKVLITVRLLGGSFPDYKKIIPASGSISAEFPCVELYEAIKMSSIFTTEISDPITLVLANSGEIKISVNSAETGEHLSSIPATVVGDLTVSFNQKFLQEFFSNVKYPKVRIETNGNTSPCLLKPLESDVQFLHILMPLKINE</sequence>
<dbReference type="EC" id="2.7.7.7" evidence="12"/>
<name>A0A955EC32_UNCKA</name>
<dbReference type="Pfam" id="PF02768">
    <property type="entry name" value="DNA_pol3_beta_3"/>
    <property type="match status" value="1"/>
</dbReference>
<evidence type="ECO:0000256" key="7">
    <source>
        <dbReference type="ARBA" id="ARBA00022932"/>
    </source>
</evidence>
<proteinExistence type="inferred from homology"/>
<feature type="non-terminal residue" evidence="12">
    <location>
        <position position="1"/>
    </location>
</feature>
<evidence type="ECO:0000256" key="2">
    <source>
        <dbReference type="ARBA" id="ARBA00010752"/>
    </source>
</evidence>
<keyword evidence="3" id="KW-0963">Cytoplasm</keyword>
<evidence type="ECO:0000256" key="4">
    <source>
        <dbReference type="ARBA" id="ARBA00022679"/>
    </source>
</evidence>
<dbReference type="InterPro" id="IPR022637">
    <property type="entry name" value="DNA_polIII_beta_cen"/>
</dbReference>
<dbReference type="NCBIfam" id="TIGR00663">
    <property type="entry name" value="dnan"/>
    <property type="match status" value="1"/>
</dbReference>
<evidence type="ECO:0000313" key="13">
    <source>
        <dbReference type="Proteomes" id="UP000740557"/>
    </source>
</evidence>
<feature type="domain" description="DNA polymerase III beta sliding clamp central" evidence="10">
    <location>
        <begin position="138"/>
        <end position="252"/>
    </location>
</feature>
<keyword evidence="4 12" id="KW-0808">Transferase</keyword>
<reference evidence="12" key="1">
    <citation type="submission" date="2020-04" db="EMBL/GenBank/DDBJ databases">
        <authorList>
            <person name="Zhang T."/>
        </authorList>
    </citation>
    <scope>NUCLEOTIDE SEQUENCE</scope>
    <source>
        <strain evidence="12">HKST-UBA79</strain>
    </source>
</reference>
<dbReference type="InterPro" id="IPR022635">
    <property type="entry name" value="DNA_polIII_beta_C"/>
</dbReference>
<evidence type="ECO:0000313" key="12">
    <source>
        <dbReference type="EMBL" id="MCA9307965.1"/>
    </source>
</evidence>
<evidence type="ECO:0000256" key="5">
    <source>
        <dbReference type="ARBA" id="ARBA00022695"/>
    </source>
</evidence>
<accession>A0A955EC32</accession>
<dbReference type="Gene3D" id="3.70.10.10">
    <property type="match status" value="1"/>
</dbReference>
<evidence type="ECO:0000256" key="8">
    <source>
        <dbReference type="ARBA" id="ARBA00023125"/>
    </source>
</evidence>
<dbReference type="GO" id="GO:0003887">
    <property type="term" value="F:DNA-directed DNA polymerase activity"/>
    <property type="evidence" value="ECO:0007669"/>
    <property type="project" value="UniProtKB-KW"/>
</dbReference>
<dbReference type="EMBL" id="JAGQNX010000012">
    <property type="protein sequence ID" value="MCA9307965.1"/>
    <property type="molecule type" value="Genomic_DNA"/>
</dbReference>
<organism evidence="12 13">
    <name type="scientific">candidate division WWE3 bacterium</name>
    <dbReference type="NCBI Taxonomy" id="2053526"/>
    <lineage>
        <taxon>Bacteria</taxon>
        <taxon>Katanobacteria</taxon>
    </lineage>
</organism>
<dbReference type="PANTHER" id="PTHR30478">
    <property type="entry name" value="DNA POLYMERASE III SUBUNIT BETA"/>
    <property type="match status" value="1"/>
</dbReference>
<dbReference type="GO" id="GO:0008408">
    <property type="term" value="F:3'-5' exonuclease activity"/>
    <property type="evidence" value="ECO:0007669"/>
    <property type="project" value="InterPro"/>
</dbReference>